<dbReference type="InterPro" id="IPR003165">
    <property type="entry name" value="Piwi"/>
</dbReference>
<evidence type="ECO:0000313" key="3">
    <source>
        <dbReference type="Proteomes" id="UP000054783"/>
    </source>
</evidence>
<reference evidence="2 3" key="1">
    <citation type="submission" date="2015-01" db="EMBL/GenBank/DDBJ databases">
        <title>Evolution of Trichinella species and genotypes.</title>
        <authorList>
            <person name="Korhonen P.K."/>
            <person name="Edoardo P."/>
            <person name="Giuseppe L.R."/>
            <person name="Gasser R.B."/>
        </authorList>
    </citation>
    <scope>NUCLEOTIDE SEQUENCE [LARGE SCALE GENOMIC DNA]</scope>
    <source>
        <strain evidence="2">ISS2496</strain>
    </source>
</reference>
<dbReference type="SUPFAM" id="SSF53098">
    <property type="entry name" value="Ribonuclease H-like"/>
    <property type="match status" value="1"/>
</dbReference>
<dbReference type="AlphaFoldDB" id="A0A0V0WDH3"/>
<dbReference type="PROSITE" id="PS50822">
    <property type="entry name" value="PIWI"/>
    <property type="match status" value="1"/>
</dbReference>
<proteinExistence type="predicted"/>
<dbReference type="Pfam" id="PF02171">
    <property type="entry name" value="Piwi"/>
    <property type="match status" value="1"/>
</dbReference>
<dbReference type="InterPro" id="IPR036397">
    <property type="entry name" value="RNaseH_sf"/>
</dbReference>
<dbReference type="PANTHER" id="PTHR22891">
    <property type="entry name" value="EUKARYOTIC TRANSLATION INITIATION FACTOR 2C"/>
    <property type="match status" value="1"/>
</dbReference>
<accession>A0A0V0WDH3</accession>
<sequence length="66" mass="7524">MIRDAVSEGQFNTVLLLEMEAIRKACASIQEDYLPHVTFIVVQKRHHTRLFPENASMIDKSGNILP</sequence>
<keyword evidence="3" id="KW-1185">Reference proteome</keyword>
<dbReference type="InterPro" id="IPR012337">
    <property type="entry name" value="RNaseH-like_sf"/>
</dbReference>
<dbReference type="Gene3D" id="3.30.420.10">
    <property type="entry name" value="Ribonuclease H-like superfamily/Ribonuclease H"/>
    <property type="match status" value="1"/>
</dbReference>
<dbReference type="STRING" id="990121.A0A0V0WDH3"/>
<comment type="caution">
    <text evidence="2">The sequence shown here is derived from an EMBL/GenBank/DDBJ whole genome shotgun (WGS) entry which is preliminary data.</text>
</comment>
<evidence type="ECO:0000313" key="2">
    <source>
        <dbReference type="EMBL" id="KRX73784.1"/>
    </source>
</evidence>
<name>A0A0V0WDH3_9BILA</name>
<dbReference type="Proteomes" id="UP000054783">
    <property type="component" value="Unassembled WGS sequence"/>
</dbReference>
<protein>
    <submittedName>
        <fullName evidence="2">Protein argonaute 12</fullName>
    </submittedName>
</protein>
<feature type="domain" description="Piwi" evidence="1">
    <location>
        <begin position="1"/>
        <end position="66"/>
    </location>
</feature>
<dbReference type="EMBL" id="JYDQ01005688">
    <property type="protein sequence ID" value="KRX73784.1"/>
    <property type="molecule type" value="Genomic_DNA"/>
</dbReference>
<evidence type="ECO:0000259" key="1">
    <source>
        <dbReference type="PROSITE" id="PS50822"/>
    </source>
</evidence>
<gene>
    <name evidence="2" type="primary">AGO12</name>
    <name evidence="2" type="ORF">T12_11173</name>
</gene>
<organism evidence="2 3">
    <name type="scientific">Trichinella patagoniensis</name>
    <dbReference type="NCBI Taxonomy" id="990121"/>
    <lineage>
        <taxon>Eukaryota</taxon>
        <taxon>Metazoa</taxon>
        <taxon>Ecdysozoa</taxon>
        <taxon>Nematoda</taxon>
        <taxon>Enoplea</taxon>
        <taxon>Dorylaimia</taxon>
        <taxon>Trichinellida</taxon>
        <taxon>Trichinellidae</taxon>
        <taxon>Trichinella</taxon>
    </lineage>
</organism>
<feature type="non-terminal residue" evidence="2">
    <location>
        <position position="66"/>
    </location>
</feature>
<dbReference type="GO" id="GO:0003676">
    <property type="term" value="F:nucleic acid binding"/>
    <property type="evidence" value="ECO:0007669"/>
    <property type="project" value="InterPro"/>
</dbReference>